<feature type="transmembrane region" description="Helical" evidence="2">
    <location>
        <begin position="286"/>
        <end position="307"/>
    </location>
</feature>
<dbReference type="EMBL" id="FODV01000020">
    <property type="protein sequence ID" value="SEP19678.1"/>
    <property type="molecule type" value="Genomic_DNA"/>
</dbReference>
<keyword evidence="2" id="KW-1133">Transmembrane helix</keyword>
<accession>A0A1H8VXL7</accession>
<feature type="transmembrane region" description="Helical" evidence="2">
    <location>
        <begin position="220"/>
        <end position="244"/>
    </location>
</feature>
<feature type="region of interest" description="Disordered" evidence="1">
    <location>
        <begin position="389"/>
        <end position="416"/>
    </location>
</feature>
<feature type="transmembrane region" description="Helical" evidence="2">
    <location>
        <begin position="140"/>
        <end position="162"/>
    </location>
</feature>
<feature type="transmembrane region" description="Helical" evidence="2">
    <location>
        <begin position="327"/>
        <end position="349"/>
    </location>
</feature>
<sequence>MTHNSRLLVVIALTLVASAGFVPLLAVADAPTGPSQLGTPGEPTPSGDEQSGDSNEEAGYCSGIDPVSGQVCNGVVDAARAIAHGYLEFARDVAEWSVEFLVSRPVPLDDGKMELVDRPTNAPMGTAYDMWFTKGLPIGLALWGFAMVVLRLTTILPGGSAAAHQRKTLRQKGWFGLFFILASWIWAAVILHLSQGMILAVAPDGADLVADFGSIGGNNAAAGLGIILVWLSSGVLFLLIALVFGLSWVSVFIFAPALPVFIALSLVDFGPLSIVSKVGQIGRDMFVTVSFLPFPTALVLGFGYPIINAARSAMPGPTSIVPGLGVYALLTLCLWVIALLSPIMLFVGMRSMRPFSSMAAGLLGAVSATSLASASNKVGKAGRAATSAASSASSSRVDPVQGSPFSSDKAGSTGTVGATGTSAAGALGSASGGLARSDNSATTSLGASSTSSSSGTSRETFTDSRIPSSVSLNNVVSRSDLASDQKYRAGYFKPDGEFEGVGGTTSDRDWTLNKGYERLDKAYPDKTLVLQGAEDDEFYDIREVIENERYGGPYSYAQQTAESRETVFNTRGQNE</sequence>
<proteinExistence type="predicted"/>
<dbReference type="Pfam" id="PF19590">
    <property type="entry name" value="TrbL_3"/>
    <property type="match status" value="1"/>
</dbReference>
<keyword evidence="2" id="KW-0472">Membrane</keyword>
<dbReference type="RefSeq" id="WP_089827377.1">
    <property type="nucleotide sequence ID" value="NZ_FODV01000020.1"/>
</dbReference>
<dbReference type="InterPro" id="IPR045782">
    <property type="entry name" value="TrbL_3"/>
</dbReference>
<feature type="region of interest" description="Disordered" evidence="1">
    <location>
        <begin position="33"/>
        <end position="60"/>
    </location>
</feature>
<evidence type="ECO:0000313" key="3">
    <source>
        <dbReference type="EMBL" id="SEP19678.1"/>
    </source>
</evidence>
<feature type="transmembrane region" description="Helical" evidence="2">
    <location>
        <begin position="251"/>
        <end position="274"/>
    </location>
</feature>
<dbReference type="AlphaFoldDB" id="A0A1H8VXL7"/>
<evidence type="ECO:0000256" key="2">
    <source>
        <dbReference type="SAM" id="Phobius"/>
    </source>
</evidence>
<keyword evidence="2" id="KW-0812">Transmembrane</keyword>
<gene>
    <name evidence="3" type="ORF">SAMN04487948_12044</name>
</gene>
<feature type="transmembrane region" description="Helical" evidence="2">
    <location>
        <begin position="174"/>
        <end position="200"/>
    </location>
</feature>
<protein>
    <submittedName>
        <fullName evidence="3">Uncharacterized protein</fullName>
    </submittedName>
</protein>
<feature type="region of interest" description="Disordered" evidence="1">
    <location>
        <begin position="437"/>
        <end position="465"/>
    </location>
</feature>
<keyword evidence="4" id="KW-1185">Reference proteome</keyword>
<reference evidence="4" key="1">
    <citation type="submission" date="2016-10" db="EMBL/GenBank/DDBJ databases">
        <authorList>
            <person name="Varghese N."/>
            <person name="Submissions S."/>
        </authorList>
    </citation>
    <scope>NUCLEOTIDE SEQUENCE [LARGE SCALE GENOMIC DNA]</scope>
    <source>
        <strain evidence="4">CGMCC 1.10121</strain>
    </source>
</reference>
<evidence type="ECO:0000313" key="4">
    <source>
        <dbReference type="Proteomes" id="UP000199126"/>
    </source>
</evidence>
<dbReference type="Proteomes" id="UP000199126">
    <property type="component" value="Unassembled WGS sequence"/>
</dbReference>
<dbReference type="OrthoDB" id="304189at2157"/>
<evidence type="ECO:0000256" key="1">
    <source>
        <dbReference type="SAM" id="MobiDB-lite"/>
    </source>
</evidence>
<name>A0A1H8VXL7_9EURY</name>
<feature type="compositionally biased region" description="Low complexity" evidence="1">
    <location>
        <begin position="437"/>
        <end position="457"/>
    </location>
</feature>
<organism evidence="3 4">
    <name type="scientific">Halogranum amylolyticum</name>
    <dbReference type="NCBI Taxonomy" id="660520"/>
    <lineage>
        <taxon>Archaea</taxon>
        <taxon>Methanobacteriati</taxon>
        <taxon>Methanobacteriota</taxon>
        <taxon>Stenosarchaea group</taxon>
        <taxon>Halobacteria</taxon>
        <taxon>Halobacteriales</taxon>
        <taxon>Haloferacaceae</taxon>
    </lineage>
</organism>